<evidence type="ECO:0000259" key="2">
    <source>
        <dbReference type="Pfam" id="PF04884"/>
    </source>
</evidence>
<dbReference type="PANTHER" id="PTHR12770:SF29">
    <property type="entry name" value="PROTEIN ROOT UVB SENSITIVE 4"/>
    <property type="match status" value="1"/>
</dbReference>
<comment type="similarity">
    <text evidence="1">Belongs to the RUS1 family.</text>
</comment>
<comment type="caution">
    <text evidence="3">The sequence shown here is derived from an EMBL/GenBank/DDBJ whole genome shotgun (WGS) entry which is preliminary data.</text>
</comment>
<dbReference type="Pfam" id="PF04884">
    <property type="entry name" value="UVB_sens_prot"/>
    <property type="match status" value="1"/>
</dbReference>
<keyword evidence="4" id="KW-1185">Reference proteome</keyword>
<evidence type="ECO:0000256" key="1">
    <source>
        <dbReference type="ARBA" id="ARBA00007558"/>
    </source>
</evidence>
<name>A0A2U1P5G9_ARTAN</name>
<dbReference type="OrthoDB" id="364779at2759"/>
<dbReference type="STRING" id="35608.A0A2U1P5G9"/>
<dbReference type="EMBL" id="PKPP01001643">
    <property type="protein sequence ID" value="PWA81014.1"/>
    <property type="molecule type" value="Genomic_DNA"/>
</dbReference>
<protein>
    <recommendedName>
        <fullName evidence="2">Protein root UVB sensitive/RUS domain-containing protein</fullName>
    </recommendedName>
</protein>
<accession>A0A2U1P5G9</accession>
<feature type="domain" description="Protein root UVB sensitive/RUS" evidence="2">
    <location>
        <begin position="118"/>
        <end position="341"/>
    </location>
</feature>
<dbReference type="Proteomes" id="UP000245207">
    <property type="component" value="Unassembled WGS sequence"/>
</dbReference>
<dbReference type="AlphaFoldDB" id="A0A2U1P5G9"/>
<dbReference type="PANTHER" id="PTHR12770">
    <property type="entry name" value="RUS1 FAMILY PROTEIN C16ORF58"/>
    <property type="match status" value="1"/>
</dbReference>
<reference evidence="3 4" key="1">
    <citation type="journal article" date="2018" name="Mol. Plant">
        <title>The genome of Artemisia annua provides insight into the evolution of Asteraceae family and artemisinin biosynthesis.</title>
        <authorList>
            <person name="Shen Q."/>
            <person name="Zhang L."/>
            <person name="Liao Z."/>
            <person name="Wang S."/>
            <person name="Yan T."/>
            <person name="Shi P."/>
            <person name="Liu M."/>
            <person name="Fu X."/>
            <person name="Pan Q."/>
            <person name="Wang Y."/>
            <person name="Lv Z."/>
            <person name="Lu X."/>
            <person name="Zhang F."/>
            <person name="Jiang W."/>
            <person name="Ma Y."/>
            <person name="Chen M."/>
            <person name="Hao X."/>
            <person name="Li L."/>
            <person name="Tang Y."/>
            <person name="Lv G."/>
            <person name="Zhou Y."/>
            <person name="Sun X."/>
            <person name="Brodelius P.E."/>
            <person name="Rose J.K.C."/>
            <person name="Tang K."/>
        </authorList>
    </citation>
    <scope>NUCLEOTIDE SEQUENCE [LARGE SCALE GENOMIC DNA]</scope>
    <source>
        <strain evidence="4">cv. Huhao1</strain>
        <tissue evidence="3">Leaf</tissue>
    </source>
</reference>
<organism evidence="3 4">
    <name type="scientific">Artemisia annua</name>
    <name type="common">Sweet wormwood</name>
    <dbReference type="NCBI Taxonomy" id="35608"/>
    <lineage>
        <taxon>Eukaryota</taxon>
        <taxon>Viridiplantae</taxon>
        <taxon>Streptophyta</taxon>
        <taxon>Embryophyta</taxon>
        <taxon>Tracheophyta</taxon>
        <taxon>Spermatophyta</taxon>
        <taxon>Magnoliopsida</taxon>
        <taxon>eudicotyledons</taxon>
        <taxon>Gunneridae</taxon>
        <taxon>Pentapetalae</taxon>
        <taxon>asterids</taxon>
        <taxon>campanulids</taxon>
        <taxon>Asterales</taxon>
        <taxon>Asteraceae</taxon>
        <taxon>Asteroideae</taxon>
        <taxon>Anthemideae</taxon>
        <taxon>Artemisiinae</taxon>
        <taxon>Artemisia</taxon>
    </lineage>
</organism>
<proteinExistence type="inferred from homology"/>
<gene>
    <name evidence="3" type="ORF">CTI12_AA190850</name>
</gene>
<dbReference type="InterPro" id="IPR006968">
    <property type="entry name" value="RUS_fam"/>
</dbReference>
<evidence type="ECO:0000313" key="3">
    <source>
        <dbReference type="EMBL" id="PWA81014.1"/>
    </source>
</evidence>
<sequence length="667" mass="75400">MQSTFHISTSSPQWSQNLKKQNPCFKTLSKPPKSLKTSIQFSFEDQNIKKEAEPISPILLPVVIKQSDGVLRYFWDGNDLKLVSVDGNDISFDGFGDFEDGFKRFLKRCGLSFRNFLFPGKVSESYLEYVKWKFLHRVFSSALQVLATQAMFRAIGIGYARSLPSAAALNWVLKDGLGRLSRCIYTASLASAFDTNLKRVRFSTSVVFSLSIGVELMTPAFPQYFLLLASIANIAKQISLACYLATGTAVHRSFAVADNLGEVSAKAQIQTVCFDNLGLMLAAALNVMVKNNQRLQAALPFAVYPIFTAIDLYGIYQSLKHVHLQTLTKDRLEMIIDTWIELGYVPSPAEVSKREGISLFSSKGSVKWPIRIGSLNPRCQIPNISMMAMRSLSKDDFYFVCTEERIHGSQRTEGILLCLREGASTADIIMGLLQACYMRERQPCGTNTDWFKLADECKQSAREDLELLDDKMVELDQWCEFVIPISEQGRTMMEVKVAHDPKGYSFSLLCMRYTSLELGVIHLNSLLWLYHGEYELVSVLYREYPPTLKSCFSSPQFNNLLAYLSVSSTLSGCKPVTTETQFTTIKESSSDRSLGASQWSQKPSCFEASCSLYSHLHQWYAGHNRLHRRLGPLLAFLLVETCMMHEEYRLYSARSNDINAKHKRFYS</sequence>
<evidence type="ECO:0000313" key="4">
    <source>
        <dbReference type="Proteomes" id="UP000245207"/>
    </source>
</evidence>
<dbReference type="InterPro" id="IPR054549">
    <property type="entry name" value="UVB_sens_RUS_dom"/>
</dbReference>